<dbReference type="SUPFAM" id="SSF55781">
    <property type="entry name" value="GAF domain-like"/>
    <property type="match status" value="1"/>
</dbReference>
<evidence type="ECO:0000313" key="3">
    <source>
        <dbReference type="EMBL" id="MBP1862348.1"/>
    </source>
</evidence>
<reference evidence="3 4" key="1">
    <citation type="submission" date="2021-03" db="EMBL/GenBank/DDBJ databases">
        <title>Genomic Encyclopedia of Type Strains, Phase IV (KMG-IV): sequencing the most valuable type-strain genomes for metagenomic binning, comparative biology and taxonomic classification.</title>
        <authorList>
            <person name="Goeker M."/>
        </authorList>
    </citation>
    <scope>NUCLEOTIDE SEQUENCE [LARGE SCALE GENOMIC DNA]</scope>
    <source>
        <strain evidence="3 4">DSM 26427</strain>
    </source>
</reference>
<dbReference type="InterPro" id="IPR029787">
    <property type="entry name" value="Nucleotide_cyclase"/>
</dbReference>
<dbReference type="CDD" id="cd01949">
    <property type="entry name" value="GGDEF"/>
    <property type="match status" value="1"/>
</dbReference>
<dbReference type="SMART" id="SM00052">
    <property type="entry name" value="EAL"/>
    <property type="match status" value="1"/>
</dbReference>
<dbReference type="NCBIfam" id="TIGR00254">
    <property type="entry name" value="GGDEF"/>
    <property type="match status" value="1"/>
</dbReference>
<proteinExistence type="predicted"/>
<dbReference type="Gene3D" id="3.20.20.450">
    <property type="entry name" value="EAL domain"/>
    <property type="match status" value="1"/>
</dbReference>
<dbReference type="SMART" id="SM00065">
    <property type="entry name" value="GAF"/>
    <property type="match status" value="1"/>
</dbReference>
<feature type="domain" description="EAL" evidence="1">
    <location>
        <begin position="336"/>
        <end position="591"/>
    </location>
</feature>
<gene>
    <name evidence="3" type="ORF">J2Z75_005881</name>
</gene>
<feature type="domain" description="GGDEF" evidence="2">
    <location>
        <begin position="197"/>
        <end position="327"/>
    </location>
</feature>
<evidence type="ECO:0000313" key="4">
    <source>
        <dbReference type="Proteomes" id="UP000823786"/>
    </source>
</evidence>
<dbReference type="InterPro" id="IPR001633">
    <property type="entry name" value="EAL_dom"/>
</dbReference>
<dbReference type="CDD" id="cd01948">
    <property type="entry name" value="EAL"/>
    <property type="match status" value="1"/>
</dbReference>
<evidence type="ECO:0000259" key="2">
    <source>
        <dbReference type="PROSITE" id="PS50887"/>
    </source>
</evidence>
<dbReference type="InterPro" id="IPR003018">
    <property type="entry name" value="GAF"/>
</dbReference>
<dbReference type="Gene3D" id="3.30.70.270">
    <property type="match status" value="1"/>
</dbReference>
<accession>A0ABS4EWK8</accession>
<dbReference type="SUPFAM" id="SSF55073">
    <property type="entry name" value="Nucleotide cyclase"/>
    <property type="match status" value="1"/>
</dbReference>
<dbReference type="PANTHER" id="PTHR33121">
    <property type="entry name" value="CYCLIC DI-GMP PHOSPHODIESTERASE PDEF"/>
    <property type="match status" value="1"/>
</dbReference>
<name>A0ABS4EWK8_9HYPH</name>
<dbReference type="Proteomes" id="UP000823786">
    <property type="component" value="Unassembled WGS sequence"/>
</dbReference>
<keyword evidence="4" id="KW-1185">Reference proteome</keyword>
<organism evidence="3 4">
    <name type="scientific">Rhizobium herbae</name>
    <dbReference type="NCBI Taxonomy" id="508661"/>
    <lineage>
        <taxon>Bacteria</taxon>
        <taxon>Pseudomonadati</taxon>
        <taxon>Pseudomonadota</taxon>
        <taxon>Alphaproteobacteria</taxon>
        <taxon>Hyphomicrobiales</taxon>
        <taxon>Rhizobiaceae</taxon>
        <taxon>Rhizobium/Agrobacterium group</taxon>
        <taxon>Rhizobium</taxon>
    </lineage>
</organism>
<evidence type="ECO:0000259" key="1">
    <source>
        <dbReference type="PROSITE" id="PS50883"/>
    </source>
</evidence>
<dbReference type="InterPro" id="IPR043128">
    <property type="entry name" value="Rev_trsase/Diguanyl_cyclase"/>
</dbReference>
<sequence>MILELQNVILEMIAKGQPLQGTIERLCLHVESIVPCTVCSVLTIEGRHLHPLAGPSLPDHYSAALDNLKVGPFAGSCGTAAYQGTAVTVTDIEHDPRWADFKDLALPLGFKACWSTPIFSGDRVIATFAFYYREHRGPSELEQTIVDACVHLCAIAMERDERVRERQRLTYTDALTSLPNRARFNQALLEYASGTYGTWGILLADMDNLKLVNDTFGHTTGDDLIQIVAQRIASVVTAEKTFRIGGDEFAVIVQDTPPLNLSTEAAKILAVLKEPARCNGHVIVPGVTIGGSLADRGDRPDQVRQCADVALYHAKERNRGQFIEYVSGLGTAFTRRFRAIRDVSLALAEDRIDAHYQPIIRLDTGEVVGFEALCRMTTASGDIIAAANFHEATKDAHVAADLTQRMLSRVATDVRRWLDMGLPFQHVGINLAAADFHAGNLQERLCAVFSDAGVPLKHIILEVTESVYLGQRDHVVADEIKALRARGMRVALDDFGTGFASLTHLLTVPVDIVKIDKSFVERLVPGDAAAIIVEGVMGIANKLGLRVVAEGIETDAQLRQLLEFGCTLGQGYLFSKAVNRDAATSLLTRLGQQTPDGQQPLRA</sequence>
<dbReference type="InterPro" id="IPR035919">
    <property type="entry name" value="EAL_sf"/>
</dbReference>
<dbReference type="RefSeq" id="WP_209857412.1">
    <property type="nucleotide sequence ID" value="NZ_JAGGJV010000018.1"/>
</dbReference>
<dbReference type="Pfam" id="PF13185">
    <property type="entry name" value="GAF_2"/>
    <property type="match status" value="1"/>
</dbReference>
<dbReference type="Pfam" id="PF00990">
    <property type="entry name" value="GGDEF"/>
    <property type="match status" value="1"/>
</dbReference>
<dbReference type="InterPro" id="IPR050706">
    <property type="entry name" value="Cyclic-di-GMP_PDE-like"/>
</dbReference>
<dbReference type="PROSITE" id="PS50887">
    <property type="entry name" value="GGDEF"/>
    <property type="match status" value="1"/>
</dbReference>
<dbReference type="PANTHER" id="PTHR33121:SF70">
    <property type="entry name" value="SIGNALING PROTEIN YKOW"/>
    <property type="match status" value="1"/>
</dbReference>
<dbReference type="InterPro" id="IPR029016">
    <property type="entry name" value="GAF-like_dom_sf"/>
</dbReference>
<dbReference type="Pfam" id="PF00563">
    <property type="entry name" value="EAL"/>
    <property type="match status" value="1"/>
</dbReference>
<dbReference type="PROSITE" id="PS50883">
    <property type="entry name" value="EAL"/>
    <property type="match status" value="1"/>
</dbReference>
<dbReference type="SMART" id="SM00267">
    <property type="entry name" value="GGDEF"/>
    <property type="match status" value="1"/>
</dbReference>
<dbReference type="InterPro" id="IPR000160">
    <property type="entry name" value="GGDEF_dom"/>
</dbReference>
<dbReference type="EMBL" id="JAGGJV010000018">
    <property type="protein sequence ID" value="MBP1862348.1"/>
    <property type="molecule type" value="Genomic_DNA"/>
</dbReference>
<protein>
    <submittedName>
        <fullName evidence="3">Diguanylate cyclase (GGDEF)-like protein</fullName>
    </submittedName>
</protein>
<dbReference type="Gene3D" id="3.30.450.40">
    <property type="match status" value="1"/>
</dbReference>
<dbReference type="SUPFAM" id="SSF141868">
    <property type="entry name" value="EAL domain-like"/>
    <property type="match status" value="1"/>
</dbReference>
<comment type="caution">
    <text evidence="3">The sequence shown here is derived from an EMBL/GenBank/DDBJ whole genome shotgun (WGS) entry which is preliminary data.</text>
</comment>